<dbReference type="Gene3D" id="1.10.510.10">
    <property type="entry name" value="Transferase(Phosphotransferase) domain 1"/>
    <property type="match status" value="1"/>
</dbReference>
<evidence type="ECO:0000256" key="3">
    <source>
        <dbReference type="ARBA" id="ARBA00022527"/>
    </source>
</evidence>
<dbReference type="GO" id="GO:0046872">
    <property type="term" value="F:metal ion binding"/>
    <property type="evidence" value="ECO:0007669"/>
    <property type="project" value="UniProtKB-KW"/>
</dbReference>
<keyword evidence="9" id="KW-0460">Magnesium</keyword>
<keyword evidence="15" id="KW-1185">Reference proteome</keyword>
<keyword evidence="6" id="KW-0547">Nucleotide-binding</keyword>
<dbReference type="SMART" id="SM00090">
    <property type="entry name" value="RIO"/>
    <property type="match status" value="1"/>
</dbReference>
<feature type="compositionally biased region" description="Basic and acidic residues" evidence="12">
    <location>
        <begin position="194"/>
        <end position="210"/>
    </location>
</feature>
<feature type="region of interest" description="Disordered" evidence="12">
    <location>
        <begin position="635"/>
        <end position="665"/>
    </location>
</feature>
<keyword evidence="4" id="KW-0808">Transferase</keyword>
<keyword evidence="7 14" id="KW-0418">Kinase</keyword>
<dbReference type="InterPro" id="IPR000687">
    <property type="entry name" value="RIO_kinase"/>
</dbReference>
<evidence type="ECO:0000256" key="1">
    <source>
        <dbReference type="ARBA" id="ARBA00009196"/>
    </source>
</evidence>
<comment type="catalytic activity">
    <reaction evidence="10">
        <text>L-threonyl-[protein] + ATP = O-phospho-L-threonyl-[protein] + ADP + H(+)</text>
        <dbReference type="Rhea" id="RHEA:46608"/>
        <dbReference type="Rhea" id="RHEA-COMP:11060"/>
        <dbReference type="Rhea" id="RHEA-COMP:11605"/>
        <dbReference type="ChEBI" id="CHEBI:15378"/>
        <dbReference type="ChEBI" id="CHEBI:30013"/>
        <dbReference type="ChEBI" id="CHEBI:30616"/>
        <dbReference type="ChEBI" id="CHEBI:61977"/>
        <dbReference type="ChEBI" id="CHEBI:456216"/>
        <dbReference type="EC" id="2.7.11.1"/>
    </reaction>
</comment>
<proteinExistence type="inferred from homology"/>
<dbReference type="InterPro" id="IPR051272">
    <property type="entry name" value="RIO-type_Ser/Thr_kinase"/>
</dbReference>
<evidence type="ECO:0000256" key="11">
    <source>
        <dbReference type="ARBA" id="ARBA00048679"/>
    </source>
</evidence>
<dbReference type="VEuPathDB" id="FungiDB:TREMEDRAFT_21535"/>
<dbReference type="GO" id="GO:0004674">
    <property type="term" value="F:protein serine/threonine kinase activity"/>
    <property type="evidence" value="ECO:0007669"/>
    <property type="project" value="UniProtKB-KW"/>
</dbReference>
<evidence type="ECO:0000256" key="9">
    <source>
        <dbReference type="ARBA" id="ARBA00022842"/>
    </source>
</evidence>
<dbReference type="InterPro" id="IPR011009">
    <property type="entry name" value="Kinase-like_dom_sf"/>
</dbReference>
<evidence type="ECO:0000256" key="10">
    <source>
        <dbReference type="ARBA" id="ARBA00047899"/>
    </source>
</evidence>
<dbReference type="EC" id="2.7.11.1" evidence="2"/>
<dbReference type="GO" id="GO:0005524">
    <property type="term" value="F:ATP binding"/>
    <property type="evidence" value="ECO:0007669"/>
    <property type="project" value="UniProtKB-KW"/>
</dbReference>
<evidence type="ECO:0000256" key="7">
    <source>
        <dbReference type="ARBA" id="ARBA00022777"/>
    </source>
</evidence>
<dbReference type="Proteomes" id="UP000289152">
    <property type="component" value="Unassembled WGS sequence"/>
</dbReference>
<evidence type="ECO:0000313" key="14">
    <source>
        <dbReference type="EMBL" id="RXK40073.1"/>
    </source>
</evidence>
<dbReference type="InParanoid" id="A0A4Q1BQ82"/>
<feature type="domain" description="RIO kinase" evidence="13">
    <location>
        <begin position="202"/>
        <end position="450"/>
    </location>
</feature>
<dbReference type="FunCoup" id="A0A4Q1BQ82">
    <property type="interactions" value="774"/>
</dbReference>
<comment type="caution">
    <text evidence="14">The sequence shown here is derived from an EMBL/GenBank/DDBJ whole genome shotgun (WGS) entry which is preliminary data.</text>
</comment>
<evidence type="ECO:0000256" key="12">
    <source>
        <dbReference type="SAM" id="MobiDB-lite"/>
    </source>
</evidence>
<comment type="catalytic activity">
    <reaction evidence="11">
        <text>L-seryl-[protein] + ATP = O-phospho-L-seryl-[protein] + ADP + H(+)</text>
        <dbReference type="Rhea" id="RHEA:17989"/>
        <dbReference type="Rhea" id="RHEA-COMP:9863"/>
        <dbReference type="Rhea" id="RHEA-COMP:11604"/>
        <dbReference type="ChEBI" id="CHEBI:15378"/>
        <dbReference type="ChEBI" id="CHEBI:29999"/>
        <dbReference type="ChEBI" id="CHEBI:30616"/>
        <dbReference type="ChEBI" id="CHEBI:83421"/>
        <dbReference type="ChEBI" id="CHEBI:456216"/>
        <dbReference type="EC" id="2.7.11.1"/>
    </reaction>
</comment>
<evidence type="ECO:0000259" key="13">
    <source>
        <dbReference type="SMART" id="SM00090"/>
    </source>
</evidence>
<feature type="region of interest" description="Disordered" evidence="12">
    <location>
        <begin position="141"/>
        <end position="210"/>
    </location>
</feature>
<sequence>MSPSASKSQLPPLPSGKESRTPQRQDGISYIDQAFEHPSVLSPPSTPLEQLASLSGSSTEEEGEDDGLPVERIWSGPHPHFAVPSLSPASRGESDGEAEGISYSDELEDSVEAEWDIEDEDWEMAHGDFTKQYNRLRQRQQALNPATGPSTSQPQPVPLPAQNSHLANSREKKGNRFVGTRAIVHGGVSSNPKAENDKHVKDKSDRATQEQVLDGRTRLVLAGLVNRDIIGPFTHCISTGKEANVYHATASPNRPLSLQQYSEFAVKIYRTSILHFRARQAYMEGEHRFQGEYTSSRNPRKMVRVWAEKELRNLRRLEQGGVRGPKAIELKENVLVMEFLGDGDSASPRLKDAPIEADRLPDLYAELLIAMRKMYQHCRLVHADLSEYNILYHQSHLYIIDVSQSVEHDHPRAFDFMRTDIRNVDDYFRRRSGGEVNTLGFRRTWDFVVNDTVGSLTKEDEMGEDGDIRLTDVLQTWLAKPDGENLAIQLARPDLEVLAKERDSATQVDEAVFMTSYIPRNLAQVYDPERDVELLRRGDHDKLIYAGITNLSLGAKSQSHEVTGDENHSPGKTGDGGSDAGIERSRSGGDSAGESESGEEHNRAPRGFRHEDREAKKGSFLRSTSIAWLTFQDRKKAVKEQNREKRKHKMPKAEKQRLIKKTAVK</sequence>
<dbReference type="InterPro" id="IPR018935">
    <property type="entry name" value="RIO_kinase_CS"/>
</dbReference>
<organism evidence="14 15">
    <name type="scientific">Tremella mesenterica</name>
    <name type="common">Jelly fungus</name>
    <dbReference type="NCBI Taxonomy" id="5217"/>
    <lineage>
        <taxon>Eukaryota</taxon>
        <taxon>Fungi</taxon>
        <taxon>Dikarya</taxon>
        <taxon>Basidiomycota</taxon>
        <taxon>Agaricomycotina</taxon>
        <taxon>Tremellomycetes</taxon>
        <taxon>Tremellales</taxon>
        <taxon>Tremellaceae</taxon>
        <taxon>Tremella</taxon>
    </lineage>
</organism>
<evidence type="ECO:0000256" key="8">
    <source>
        <dbReference type="ARBA" id="ARBA00022840"/>
    </source>
</evidence>
<feature type="compositionally biased region" description="Basic and acidic residues" evidence="12">
    <location>
        <begin position="558"/>
        <end position="569"/>
    </location>
</feature>
<reference evidence="14 15" key="1">
    <citation type="submission" date="2016-06" db="EMBL/GenBank/DDBJ databases">
        <title>Evolution of pathogenesis and genome organization in the Tremellales.</title>
        <authorList>
            <person name="Cuomo C."/>
            <person name="Litvintseva A."/>
            <person name="Heitman J."/>
            <person name="Chen Y."/>
            <person name="Sun S."/>
            <person name="Springer D."/>
            <person name="Dromer F."/>
            <person name="Young S."/>
            <person name="Zeng Q."/>
            <person name="Chapman S."/>
            <person name="Gujja S."/>
            <person name="Saif S."/>
            <person name="Birren B."/>
        </authorList>
    </citation>
    <scope>NUCLEOTIDE SEQUENCE [LARGE SCALE GENOMIC DNA]</scope>
    <source>
        <strain evidence="14 15">ATCC 28783</strain>
    </source>
</reference>
<feature type="region of interest" description="Disordered" evidence="12">
    <location>
        <begin position="1"/>
        <end position="110"/>
    </location>
</feature>
<evidence type="ECO:0000313" key="15">
    <source>
        <dbReference type="Proteomes" id="UP000289152"/>
    </source>
</evidence>
<dbReference type="EMBL" id="SDIL01000023">
    <property type="protein sequence ID" value="RXK40073.1"/>
    <property type="molecule type" value="Genomic_DNA"/>
</dbReference>
<dbReference type="Gene3D" id="3.30.200.20">
    <property type="entry name" value="Phosphorylase Kinase, domain 1"/>
    <property type="match status" value="1"/>
</dbReference>
<dbReference type="STRING" id="5217.A0A4Q1BQ82"/>
<evidence type="ECO:0000256" key="5">
    <source>
        <dbReference type="ARBA" id="ARBA00022723"/>
    </source>
</evidence>
<dbReference type="InterPro" id="IPR018934">
    <property type="entry name" value="RIO_dom"/>
</dbReference>
<feature type="compositionally biased region" description="Basic and acidic residues" evidence="12">
    <location>
        <begin position="598"/>
        <end position="617"/>
    </location>
</feature>
<dbReference type="SUPFAM" id="SSF56112">
    <property type="entry name" value="Protein kinase-like (PK-like)"/>
    <property type="match status" value="1"/>
</dbReference>
<keyword evidence="8" id="KW-0067">ATP-binding</keyword>
<accession>A0A4Q1BQ82</accession>
<feature type="region of interest" description="Disordered" evidence="12">
    <location>
        <begin position="556"/>
        <end position="619"/>
    </location>
</feature>
<gene>
    <name evidence="14" type="ORF">M231_02713</name>
</gene>
<dbReference type="OrthoDB" id="205248at2759"/>
<keyword evidence="3" id="KW-0723">Serine/threonine-protein kinase</keyword>
<keyword evidence="5" id="KW-0479">Metal-binding</keyword>
<evidence type="ECO:0000256" key="2">
    <source>
        <dbReference type="ARBA" id="ARBA00012513"/>
    </source>
</evidence>
<comment type="similarity">
    <text evidence="1">Belongs to the protein kinase superfamily. RIO-type Ser/Thr kinase family.</text>
</comment>
<dbReference type="Pfam" id="PF01163">
    <property type="entry name" value="RIO1"/>
    <property type="match status" value="1"/>
</dbReference>
<feature type="compositionally biased region" description="Acidic residues" evidence="12">
    <location>
        <begin position="59"/>
        <end position="68"/>
    </location>
</feature>
<protein>
    <recommendedName>
        <fullName evidence="2">non-specific serine/threonine protein kinase</fullName>
        <ecNumber evidence="2">2.7.11.1</ecNumber>
    </recommendedName>
</protein>
<name>A0A4Q1BQ82_TREME</name>
<dbReference type="CDD" id="cd05147">
    <property type="entry name" value="RIO1_euk"/>
    <property type="match status" value="1"/>
</dbReference>
<dbReference type="AlphaFoldDB" id="A0A4Q1BQ82"/>
<evidence type="ECO:0000256" key="6">
    <source>
        <dbReference type="ARBA" id="ARBA00022741"/>
    </source>
</evidence>
<dbReference type="PANTHER" id="PTHR45723">
    <property type="entry name" value="SERINE/THREONINE-PROTEIN KINASE RIO1"/>
    <property type="match status" value="1"/>
</dbReference>
<evidence type="ECO:0000256" key="4">
    <source>
        <dbReference type="ARBA" id="ARBA00022679"/>
    </source>
</evidence>
<dbReference type="PROSITE" id="PS01245">
    <property type="entry name" value="RIO1"/>
    <property type="match status" value="1"/>
</dbReference>
<feature type="compositionally biased region" description="Polar residues" evidence="12">
    <location>
        <begin position="141"/>
        <end position="154"/>
    </location>
</feature>